<dbReference type="RefSeq" id="XP_006685957.1">
    <property type="nucleotide sequence ID" value="XM_006685894.1"/>
</dbReference>
<evidence type="ECO:0000259" key="3">
    <source>
        <dbReference type="Pfam" id="PF00561"/>
    </source>
</evidence>
<protein>
    <submittedName>
        <fullName evidence="4">Alpha/beta-hydrolase</fullName>
    </submittedName>
</protein>
<dbReference type="Gene3D" id="3.40.50.1820">
    <property type="entry name" value="alpha/beta hydrolase"/>
    <property type="match status" value="1"/>
</dbReference>
<reference evidence="5 6" key="1">
    <citation type="journal article" date="2011" name="Proc. Natl. Acad. Sci. U.S.A.">
        <title>Comparative genomics of xylose-fermenting fungi for enhanced biofuel production.</title>
        <authorList>
            <person name="Wohlbach D.J."/>
            <person name="Kuo A."/>
            <person name="Sato T.K."/>
            <person name="Potts K.M."/>
            <person name="Salamov A.A."/>
            <person name="LaButti K.M."/>
            <person name="Sun H."/>
            <person name="Clum A."/>
            <person name="Pangilinan J.L."/>
            <person name="Lindquist E.A."/>
            <person name="Lucas S."/>
            <person name="Lapidus A."/>
            <person name="Jin M."/>
            <person name="Gunawan C."/>
            <person name="Balan V."/>
            <person name="Dale B.E."/>
            <person name="Jeffries T.W."/>
            <person name="Zinkel R."/>
            <person name="Barry K.W."/>
            <person name="Grigoriev I.V."/>
            <person name="Gasch A.P."/>
        </authorList>
    </citation>
    <scope>NUCLEOTIDE SEQUENCE [LARGE SCALE GENOMIC DNA]</scope>
    <source>
        <strain evidence="5">ATCC 10573</strain>
        <strain evidence="6">ATCC 10573 / BCRC 21748 / CBS 615 / JCM 9827 / NBRC 10315 / NRRL Y-1498 / VKM Y-70</strain>
    </source>
</reference>
<dbReference type="EMBL" id="GL996515">
    <property type="protein sequence ID" value="EGV65150.1"/>
    <property type="molecule type" value="Genomic_DNA"/>
</dbReference>
<name>G3B116_CANTC</name>
<evidence type="ECO:0000313" key="4">
    <source>
        <dbReference type="EMBL" id="EGV65150.1"/>
    </source>
</evidence>
<dbReference type="InterPro" id="IPR000073">
    <property type="entry name" value="AB_hydrolase_1"/>
</dbReference>
<dbReference type="SUPFAM" id="SSF53474">
    <property type="entry name" value="alpha/beta-Hydrolases"/>
    <property type="match status" value="1"/>
</dbReference>
<dbReference type="GO" id="GO:0005739">
    <property type="term" value="C:mitochondrion"/>
    <property type="evidence" value="ECO:0007669"/>
    <property type="project" value="TreeGrafter"/>
</dbReference>
<dbReference type="KEGG" id="cten:18247049"/>
<dbReference type="OrthoDB" id="8119704at2759"/>
<dbReference type="STRING" id="590646.G3B116"/>
<keyword evidence="6" id="KW-1185">Reference proteome</keyword>
<dbReference type="AlphaFoldDB" id="G3B116"/>
<dbReference type="PANTHER" id="PTHR46118">
    <property type="entry name" value="PROTEIN ABHD11"/>
    <property type="match status" value="1"/>
</dbReference>
<evidence type="ECO:0000313" key="5">
    <source>
        <dbReference type="EMBL" id="EGV65151.1"/>
    </source>
</evidence>
<accession>G3B116</accession>
<keyword evidence="2 4" id="KW-0378">Hydrolase</keyword>
<evidence type="ECO:0000256" key="1">
    <source>
        <dbReference type="ARBA" id="ARBA00008645"/>
    </source>
</evidence>
<evidence type="ECO:0000256" key="2">
    <source>
        <dbReference type="ARBA" id="ARBA00022801"/>
    </source>
</evidence>
<dbReference type="GeneID" id="18247049"/>
<dbReference type="GO" id="GO:0052689">
    <property type="term" value="F:carboxylic ester hydrolase activity"/>
    <property type="evidence" value="ECO:0007669"/>
    <property type="project" value="TreeGrafter"/>
</dbReference>
<feature type="domain" description="AB hydrolase-1" evidence="3">
    <location>
        <begin position="66"/>
        <end position="305"/>
    </location>
</feature>
<dbReference type="Pfam" id="PF00561">
    <property type="entry name" value="Abhydrolase_1"/>
    <property type="match status" value="1"/>
</dbReference>
<dbReference type="InterPro" id="IPR029058">
    <property type="entry name" value="AB_hydrolase_fold"/>
</dbReference>
<organism evidence="6">
    <name type="scientific">Candida tenuis (strain ATCC 10573 / BCRC 21748 / CBS 615 / JCM 9827 / NBRC 10315 / NRRL Y-1498 / VKM Y-70)</name>
    <name type="common">Yeast</name>
    <name type="synonym">Yamadazyma tenuis</name>
    <dbReference type="NCBI Taxonomy" id="590646"/>
    <lineage>
        <taxon>Eukaryota</taxon>
        <taxon>Fungi</taxon>
        <taxon>Dikarya</taxon>
        <taxon>Ascomycota</taxon>
        <taxon>Saccharomycotina</taxon>
        <taxon>Pichiomycetes</taxon>
        <taxon>Debaryomycetaceae</taxon>
        <taxon>Yamadazyma</taxon>
    </lineage>
</organism>
<evidence type="ECO:0000313" key="6">
    <source>
        <dbReference type="Proteomes" id="UP000000707"/>
    </source>
</evidence>
<gene>
    <name evidence="5" type="ORF">CANTEDRAFT_113623</name>
</gene>
<dbReference type="EMBL" id="GL996515">
    <property type="protein sequence ID" value="EGV65151.1"/>
    <property type="molecule type" value="Genomic_DNA"/>
</dbReference>
<dbReference type="eggNOG" id="KOG2382">
    <property type="taxonomic scope" value="Eukaryota"/>
</dbReference>
<dbReference type="PANTHER" id="PTHR46118:SF4">
    <property type="entry name" value="PROTEIN ABHD11"/>
    <property type="match status" value="1"/>
</dbReference>
<comment type="similarity">
    <text evidence="1">Belongs to the AB hydrolase superfamily.</text>
</comment>
<dbReference type="Proteomes" id="UP000000707">
    <property type="component" value="Unassembled WGS sequence"/>
</dbReference>
<dbReference type="HOGENOM" id="CLU_020336_53_0_1"/>
<sequence>MRFQANVIASRTITRGFGRFLHYDGTPSSYASNSADYLGDALDPNIETVDLAYDLYEAETKTSNSPLIILHGIFGSGVNHRTAGKILASKLKRDVYSPDLRNFGRSPHIKRLDYPSLAADVERFIENKNLEKPVVIGHSMGGKTAMALALRRPDLLKMLISVDNAPVAFSSTSSTFVKYIGAFKRATENYKFTNIKDVDKELAKVEPNQYIRQFLLTNMNRGKKDDVITSKVPLDIINDALHAGLIASWPYDPSVCRWTKGPALFIRGTESDYVPDEYIPDIGRFFPNFEIRDVKAGHWVISENPKDFVDTVVDFVVKHED</sequence>
<dbReference type="PRINTS" id="PR00111">
    <property type="entry name" value="ABHYDROLASE"/>
</dbReference>
<proteinExistence type="inferred from homology"/>